<feature type="signal peptide" evidence="3">
    <location>
        <begin position="1"/>
        <end position="21"/>
    </location>
</feature>
<feature type="domain" description="Sulfatase N-terminal" evidence="4">
    <location>
        <begin position="23"/>
        <end position="363"/>
    </location>
</feature>
<evidence type="ECO:0000313" key="5">
    <source>
        <dbReference type="EMBL" id="TDY64113.1"/>
    </source>
</evidence>
<dbReference type="Gene3D" id="3.40.720.10">
    <property type="entry name" value="Alkaline Phosphatase, subunit A"/>
    <property type="match status" value="1"/>
</dbReference>
<evidence type="ECO:0000256" key="1">
    <source>
        <dbReference type="ARBA" id="ARBA00008779"/>
    </source>
</evidence>
<evidence type="ECO:0000256" key="3">
    <source>
        <dbReference type="SAM" id="SignalP"/>
    </source>
</evidence>
<dbReference type="Proteomes" id="UP000294824">
    <property type="component" value="Unassembled WGS sequence"/>
</dbReference>
<proteinExistence type="inferred from homology"/>
<keyword evidence="6" id="KW-1185">Reference proteome</keyword>
<organism evidence="5 6">
    <name type="scientific">Algibacter lectus</name>
    <dbReference type="NCBI Taxonomy" id="221126"/>
    <lineage>
        <taxon>Bacteria</taxon>
        <taxon>Pseudomonadati</taxon>
        <taxon>Bacteroidota</taxon>
        <taxon>Flavobacteriia</taxon>
        <taxon>Flavobacteriales</taxon>
        <taxon>Flavobacteriaceae</taxon>
        <taxon>Algibacter</taxon>
    </lineage>
</organism>
<feature type="chain" id="PRO_5020824267" evidence="3">
    <location>
        <begin position="22"/>
        <end position="478"/>
    </location>
</feature>
<protein>
    <submittedName>
        <fullName evidence="5">Arylsulfatase A-like enzyme</fullName>
    </submittedName>
</protein>
<evidence type="ECO:0000256" key="2">
    <source>
        <dbReference type="ARBA" id="ARBA00022801"/>
    </source>
</evidence>
<evidence type="ECO:0000259" key="4">
    <source>
        <dbReference type="Pfam" id="PF00884"/>
    </source>
</evidence>
<reference evidence="5 6" key="1">
    <citation type="submission" date="2019-03" db="EMBL/GenBank/DDBJ databases">
        <title>Genomic Encyclopedia of Type Strains, Phase III (KMG-III): the genomes of soil and plant-associated and newly described type strains.</title>
        <authorList>
            <person name="Whitman W."/>
        </authorList>
    </citation>
    <scope>NUCLEOTIDE SEQUENCE [LARGE SCALE GENOMIC DNA]</scope>
    <source>
        <strain evidence="5 6">CECT 8301</strain>
    </source>
</reference>
<dbReference type="PANTHER" id="PTHR42693">
    <property type="entry name" value="ARYLSULFATASE FAMILY MEMBER"/>
    <property type="match status" value="1"/>
</dbReference>
<dbReference type="EMBL" id="SORL01000007">
    <property type="protein sequence ID" value="TDY64113.1"/>
    <property type="molecule type" value="Genomic_DNA"/>
</dbReference>
<keyword evidence="2" id="KW-0378">Hydrolase</keyword>
<dbReference type="Pfam" id="PF00884">
    <property type="entry name" value="Sulfatase"/>
    <property type="match status" value="1"/>
</dbReference>
<dbReference type="InterPro" id="IPR000917">
    <property type="entry name" value="Sulfatase_N"/>
</dbReference>
<dbReference type="PANTHER" id="PTHR42693:SF53">
    <property type="entry name" value="ENDO-4-O-SULFATASE"/>
    <property type="match status" value="1"/>
</dbReference>
<keyword evidence="3" id="KW-0732">Signal</keyword>
<dbReference type="RefSeq" id="WP_133966336.1">
    <property type="nucleotide sequence ID" value="NZ_SORL01000007.1"/>
</dbReference>
<comment type="similarity">
    <text evidence="1">Belongs to the sulfatase family.</text>
</comment>
<dbReference type="SUPFAM" id="SSF53649">
    <property type="entry name" value="Alkaline phosphatase-like"/>
    <property type="match status" value="1"/>
</dbReference>
<accession>A0A4R8ME03</accession>
<evidence type="ECO:0000313" key="6">
    <source>
        <dbReference type="Proteomes" id="UP000294824"/>
    </source>
</evidence>
<gene>
    <name evidence="5" type="ORF">DFQ06_1016</name>
</gene>
<sequence length="478" mass="54293">MKKTSFLILLFLIHAQTFAQAKPNIIVIFTDDQGYADIGVNGQVDDIKTPNIDLLAKTGVRMTAGYVTAPQCIPSRAGLLSGRYQQRFGLDHNGTIPLPLDETLISQRMQKAGYVTGMTGKWHLEPNHQQEKWLKEHMPELNIKTVKPSDIPFERKIPYMSSNRGFDDTFQGYIQDYWTTYTLDGERNMEAHWIKQAGYRLDIQTDATVKFIENNKDKPFFYYTSYFAPHVPLGATKKYMDRFPEDMPKRRQYCLAMMSAIDDGVGKIKETLKKLGLDENTVIFFISDNGTPIKLNMADTPGVGPGWDGSKNTPWVGEKGMLSEGGIRIPYIINWPAGLPKGLVYDRPVISLDVAATCIALAGLPETDELDGTNLIPYLNNTKKGDPHQALFWRFWGQSAVRMGDYKFLKSGKHEYLFDVTSAAHENKNLINTYPRKAKVLKKRLKQWGQELKNSGIPTKDFNEQDSVFRNHYLKSVE</sequence>
<dbReference type="InterPro" id="IPR050738">
    <property type="entry name" value="Sulfatase"/>
</dbReference>
<dbReference type="GO" id="GO:0004065">
    <property type="term" value="F:arylsulfatase activity"/>
    <property type="evidence" value="ECO:0007669"/>
    <property type="project" value="TreeGrafter"/>
</dbReference>
<name>A0A4R8ME03_9FLAO</name>
<dbReference type="AlphaFoldDB" id="A0A4R8ME03"/>
<comment type="caution">
    <text evidence="5">The sequence shown here is derived from an EMBL/GenBank/DDBJ whole genome shotgun (WGS) entry which is preliminary data.</text>
</comment>
<dbReference type="InterPro" id="IPR017850">
    <property type="entry name" value="Alkaline_phosphatase_core_sf"/>
</dbReference>
<dbReference type="Gene3D" id="3.30.1120.10">
    <property type="match status" value="1"/>
</dbReference>